<name>A0A2A6DYL9_9BACL</name>
<organism evidence="7 8">
    <name type="scientific">Candidatus Reconcilbacillus cellulovorans</name>
    <dbReference type="NCBI Taxonomy" id="1906605"/>
    <lineage>
        <taxon>Bacteria</taxon>
        <taxon>Bacillati</taxon>
        <taxon>Bacillota</taxon>
        <taxon>Bacilli</taxon>
        <taxon>Bacillales</taxon>
        <taxon>Paenibacillaceae</taxon>
        <taxon>Candidatus Reconcilbacillus</taxon>
    </lineage>
</organism>
<keyword evidence="3 5" id="KW-0413">Isomerase</keyword>
<evidence type="ECO:0000256" key="5">
    <source>
        <dbReference type="RuleBase" id="RU003887"/>
    </source>
</evidence>
<dbReference type="FunFam" id="3.10.290.10:FF:000003">
    <property type="entry name" value="Pseudouridine synthase"/>
    <property type="match status" value="1"/>
</dbReference>
<evidence type="ECO:0000313" key="8">
    <source>
        <dbReference type="Proteomes" id="UP000243688"/>
    </source>
</evidence>
<dbReference type="InterPro" id="IPR020094">
    <property type="entry name" value="TruA/RsuA/RluB/E/F_N"/>
</dbReference>
<dbReference type="GO" id="GO:0120159">
    <property type="term" value="F:rRNA pseudouridine synthase activity"/>
    <property type="evidence" value="ECO:0007669"/>
    <property type="project" value="UniProtKB-ARBA"/>
</dbReference>
<dbReference type="InterPro" id="IPR006145">
    <property type="entry name" value="PsdUridine_synth_RsuA/RluA"/>
</dbReference>
<dbReference type="PROSITE" id="PS50889">
    <property type="entry name" value="S4"/>
    <property type="match status" value="1"/>
</dbReference>
<evidence type="ECO:0000256" key="3">
    <source>
        <dbReference type="ARBA" id="ARBA00023235"/>
    </source>
</evidence>
<evidence type="ECO:0000313" key="7">
    <source>
        <dbReference type="EMBL" id="PDO10168.1"/>
    </source>
</evidence>
<comment type="caution">
    <text evidence="7">The sequence shown here is derived from an EMBL/GenBank/DDBJ whole genome shotgun (WGS) entry which is preliminary data.</text>
</comment>
<dbReference type="InterPro" id="IPR036986">
    <property type="entry name" value="S4_RNA-bd_sf"/>
</dbReference>
<dbReference type="EMBL" id="MOXJ01000018">
    <property type="protein sequence ID" value="PDO10168.1"/>
    <property type="molecule type" value="Genomic_DNA"/>
</dbReference>
<dbReference type="Proteomes" id="UP000243688">
    <property type="component" value="Unassembled WGS sequence"/>
</dbReference>
<evidence type="ECO:0000256" key="4">
    <source>
        <dbReference type="PROSITE-ProRule" id="PRU00182"/>
    </source>
</evidence>
<dbReference type="PANTHER" id="PTHR47683">
    <property type="entry name" value="PSEUDOURIDINE SYNTHASE FAMILY PROTEIN-RELATED"/>
    <property type="match status" value="1"/>
</dbReference>
<dbReference type="Gene3D" id="3.10.290.10">
    <property type="entry name" value="RNA-binding S4 domain"/>
    <property type="match status" value="1"/>
</dbReference>
<dbReference type="InterPro" id="IPR000748">
    <property type="entry name" value="PsdUridine_synth_RsuA/RluB/E/F"/>
</dbReference>
<feature type="domain" description="RNA-binding S4" evidence="6">
    <location>
        <begin position="3"/>
        <end position="65"/>
    </location>
</feature>
<comment type="similarity">
    <text evidence="1 5">Belongs to the pseudouridine synthase RsuA family.</text>
</comment>
<dbReference type="GO" id="GO:0005829">
    <property type="term" value="C:cytosol"/>
    <property type="evidence" value="ECO:0007669"/>
    <property type="project" value="UniProtKB-ARBA"/>
</dbReference>
<reference evidence="7 8" key="1">
    <citation type="submission" date="2016-12" db="EMBL/GenBank/DDBJ databases">
        <title>Candidatus Reconcilibacillus cellulovorans genome.</title>
        <authorList>
            <person name="Kolinko S."/>
            <person name="Wu Y.-W."/>
            <person name="Tachea F."/>
            <person name="Denzel E."/>
            <person name="Hiras J."/>
            <person name="Baecker N."/>
            <person name="Chan L.J."/>
            <person name="Eichorst S.A."/>
            <person name="Frey D."/>
            <person name="Adams P.D."/>
            <person name="Pray T."/>
            <person name="Tanjore D."/>
            <person name="Petzold C.J."/>
            <person name="Gladden J.M."/>
            <person name="Simmons B.A."/>
            <person name="Singer S.W."/>
        </authorList>
    </citation>
    <scope>NUCLEOTIDE SEQUENCE [LARGE SCALE GENOMIC DNA]</scope>
    <source>
        <strain evidence="7">JTherm</strain>
    </source>
</reference>
<dbReference type="FunFam" id="3.30.70.1560:FF:000001">
    <property type="entry name" value="Pseudouridine synthase"/>
    <property type="match status" value="1"/>
</dbReference>
<protein>
    <recommendedName>
        <fullName evidence="5">Pseudouridine synthase</fullName>
        <ecNumber evidence="5">5.4.99.-</ecNumber>
    </recommendedName>
</protein>
<gene>
    <name evidence="7" type="ORF">BLM47_08500</name>
</gene>
<dbReference type="InterPro" id="IPR018496">
    <property type="entry name" value="PsdUridine_synth_RsuA/RluB_CS"/>
</dbReference>
<dbReference type="InterPro" id="IPR020103">
    <property type="entry name" value="PsdUridine_synth_cat_dom_sf"/>
</dbReference>
<dbReference type="NCBIfam" id="TIGR00093">
    <property type="entry name" value="pseudouridine synthase"/>
    <property type="match status" value="1"/>
</dbReference>
<dbReference type="SMART" id="SM00363">
    <property type="entry name" value="S4"/>
    <property type="match status" value="1"/>
</dbReference>
<evidence type="ECO:0000256" key="1">
    <source>
        <dbReference type="ARBA" id="ARBA00008348"/>
    </source>
</evidence>
<dbReference type="GO" id="GO:0000455">
    <property type="term" value="P:enzyme-directed rRNA pseudouridine synthesis"/>
    <property type="evidence" value="ECO:0007669"/>
    <property type="project" value="UniProtKB-ARBA"/>
</dbReference>
<dbReference type="InterPro" id="IPR042092">
    <property type="entry name" value="PsdUridine_s_RsuA/RluB/E/F_cat"/>
</dbReference>
<keyword evidence="2 4" id="KW-0694">RNA-binding</keyword>
<dbReference type="EC" id="5.4.99.-" evidence="5"/>
<dbReference type="CDD" id="cd00165">
    <property type="entry name" value="S4"/>
    <property type="match status" value="1"/>
</dbReference>
<dbReference type="InterPro" id="IPR002942">
    <property type="entry name" value="S4_RNA-bd"/>
</dbReference>
<dbReference type="SUPFAM" id="SSF55174">
    <property type="entry name" value="Alpha-L RNA-binding motif"/>
    <property type="match status" value="1"/>
</dbReference>
<evidence type="ECO:0000256" key="2">
    <source>
        <dbReference type="ARBA" id="ARBA00022884"/>
    </source>
</evidence>
<proteinExistence type="inferred from homology"/>
<accession>A0A2A6DYL9</accession>
<dbReference type="CDD" id="cd02870">
    <property type="entry name" value="PseudoU_synth_RsuA_like"/>
    <property type="match status" value="1"/>
</dbReference>
<dbReference type="Pfam" id="PF00849">
    <property type="entry name" value="PseudoU_synth_2"/>
    <property type="match status" value="1"/>
</dbReference>
<dbReference type="Gene3D" id="3.30.70.580">
    <property type="entry name" value="Pseudouridine synthase I, catalytic domain, N-terminal subdomain"/>
    <property type="match status" value="1"/>
</dbReference>
<sequence length="255" mass="28447">MLERLQKVLAAAGLGSRRKCEEWIAAGRVAVNGKTVTRLGVKVDPERDRISVDGRPVRVPPKNKKVYLMLHKPKGYLSSVSDPFGRKTVVDLVRDVGARVYPVGRLDADTEGLLLLTDDGDFAHLLTHPRYGVPKTYLATVRGVPHGSLLERLRRGIRLEDGVTAPAQVEYEDVDLERDEAVIRVTIREGRKRQVRRMFEAIGHPVERLVRVGIGPLRLGSLPVGRYRPLTEKEVDLLRAAARRTHKLHNSGDGS</sequence>
<evidence type="ECO:0000259" key="6">
    <source>
        <dbReference type="SMART" id="SM00363"/>
    </source>
</evidence>
<dbReference type="AlphaFoldDB" id="A0A2A6DYL9"/>
<dbReference type="SUPFAM" id="SSF55120">
    <property type="entry name" value="Pseudouridine synthase"/>
    <property type="match status" value="1"/>
</dbReference>
<dbReference type="Pfam" id="PF01479">
    <property type="entry name" value="S4"/>
    <property type="match status" value="1"/>
</dbReference>
<dbReference type="PANTHER" id="PTHR47683:SF2">
    <property type="entry name" value="RNA-BINDING S4 DOMAIN-CONTAINING PROTEIN"/>
    <property type="match status" value="1"/>
</dbReference>
<dbReference type="InterPro" id="IPR050343">
    <property type="entry name" value="RsuA_PseudoU_synthase"/>
</dbReference>
<dbReference type="PROSITE" id="PS01149">
    <property type="entry name" value="PSI_RSU"/>
    <property type="match status" value="1"/>
</dbReference>
<dbReference type="GO" id="GO:0003723">
    <property type="term" value="F:RNA binding"/>
    <property type="evidence" value="ECO:0007669"/>
    <property type="project" value="UniProtKB-KW"/>
</dbReference>
<dbReference type="Gene3D" id="3.30.70.1560">
    <property type="entry name" value="Alpha-L RNA-binding motif"/>
    <property type="match status" value="1"/>
</dbReference>